<dbReference type="InterPro" id="IPR016181">
    <property type="entry name" value="Acyl_CoA_acyltransferase"/>
</dbReference>
<protein>
    <submittedName>
        <fullName evidence="5">GNAT family N-acetyltransferase</fullName>
    </submittedName>
</protein>
<dbReference type="PROSITE" id="PS51186">
    <property type="entry name" value="GNAT"/>
    <property type="match status" value="1"/>
</dbReference>
<dbReference type="AlphaFoldDB" id="A0A7C3ZN14"/>
<dbReference type="Pfam" id="PF00583">
    <property type="entry name" value="Acetyltransf_1"/>
    <property type="match status" value="1"/>
</dbReference>
<name>A0A7C3ZN14_9CYAN</name>
<evidence type="ECO:0000313" key="5">
    <source>
        <dbReference type="EMBL" id="HGG03423.1"/>
    </source>
</evidence>
<comment type="caution">
    <text evidence="5">The sequence shown here is derived from an EMBL/GenBank/DDBJ whole genome shotgun (WGS) entry which is preliminary data.</text>
</comment>
<evidence type="ECO:0000256" key="1">
    <source>
        <dbReference type="ARBA" id="ARBA00022679"/>
    </source>
</evidence>
<evidence type="ECO:0000259" key="4">
    <source>
        <dbReference type="PROSITE" id="PS51186"/>
    </source>
</evidence>
<keyword evidence="2" id="KW-0012">Acyltransferase</keyword>
<feature type="domain" description="N-acetyltransferase" evidence="4">
    <location>
        <begin position="44"/>
        <end position="184"/>
    </location>
</feature>
<dbReference type="PANTHER" id="PTHR43800:SF1">
    <property type="entry name" value="PEPTIDYL-LYSINE N-ACETYLTRANSFERASE YJAB"/>
    <property type="match status" value="1"/>
</dbReference>
<dbReference type="EMBL" id="DSPX01000234">
    <property type="protein sequence ID" value="HGG03423.1"/>
    <property type="molecule type" value="Genomic_DNA"/>
</dbReference>
<dbReference type="PANTHER" id="PTHR43800">
    <property type="entry name" value="PEPTIDYL-LYSINE N-ACETYLTRANSFERASE YJAB"/>
    <property type="match status" value="1"/>
</dbReference>
<reference evidence="5" key="1">
    <citation type="journal article" date="2020" name="mSystems">
        <title>Genome- and Community-Level Interaction Insights into Carbon Utilization and Element Cycling Functions of Hydrothermarchaeota in Hydrothermal Sediment.</title>
        <authorList>
            <person name="Zhou Z."/>
            <person name="Liu Y."/>
            <person name="Xu W."/>
            <person name="Pan J."/>
            <person name="Luo Z.H."/>
            <person name="Li M."/>
        </authorList>
    </citation>
    <scope>NUCLEOTIDE SEQUENCE [LARGE SCALE GENOMIC DNA]</scope>
    <source>
        <strain evidence="5">SpSt-374</strain>
    </source>
</reference>
<keyword evidence="1 5" id="KW-0808">Transferase</keyword>
<organism evidence="5">
    <name type="scientific">Planktothricoides sp. SpSt-374</name>
    <dbReference type="NCBI Taxonomy" id="2282167"/>
    <lineage>
        <taxon>Bacteria</taxon>
        <taxon>Bacillati</taxon>
        <taxon>Cyanobacteriota</taxon>
        <taxon>Cyanophyceae</taxon>
        <taxon>Oscillatoriophycideae</taxon>
        <taxon>Oscillatoriales</taxon>
        <taxon>Oscillatoriaceae</taxon>
        <taxon>Planktothricoides</taxon>
    </lineage>
</organism>
<proteinExistence type="predicted"/>
<evidence type="ECO:0000256" key="2">
    <source>
        <dbReference type="ARBA" id="ARBA00023315"/>
    </source>
</evidence>
<evidence type="ECO:0000256" key="3">
    <source>
        <dbReference type="SAM" id="MobiDB-lite"/>
    </source>
</evidence>
<dbReference type="InterPro" id="IPR000182">
    <property type="entry name" value="GNAT_dom"/>
</dbReference>
<dbReference type="CDD" id="cd04301">
    <property type="entry name" value="NAT_SF"/>
    <property type="match status" value="1"/>
</dbReference>
<feature type="region of interest" description="Disordered" evidence="3">
    <location>
        <begin position="362"/>
        <end position="426"/>
    </location>
</feature>
<accession>A0A7C3ZN14</accession>
<dbReference type="Gene3D" id="3.40.630.30">
    <property type="match status" value="1"/>
</dbReference>
<gene>
    <name evidence="5" type="ORF">ENR15_22995</name>
</gene>
<dbReference type="SUPFAM" id="SSF55729">
    <property type="entry name" value="Acyl-CoA N-acyltransferases (Nat)"/>
    <property type="match status" value="1"/>
</dbReference>
<dbReference type="GO" id="GO:0016747">
    <property type="term" value="F:acyltransferase activity, transferring groups other than amino-acyl groups"/>
    <property type="evidence" value="ECO:0007669"/>
    <property type="project" value="InterPro"/>
</dbReference>
<sequence length="426" mass="48155">MTLPLPQDISERWPNLTIRPVQSGDLEAVAKLLATGIEVQTPSIRIEKTAIDIREQLPQIRRFYWLLKLLSWFPNPWEHLLCVYVAESAGEIKGLIQIAPFNRAHSTWRVERVILDPTVEVLGLGSALVRSCLETIRSARMWLLEVNVNDRDGLALYRHNGFQPLAHLTYWALNPDVLAKQAMREPDLPNLLPVSNADAFSLCHLDTAAMPPLVRQVFDRHIHDFQTSLVRSLMEGIFDSLSQTEVVSGYVFEPQRQAAIGYFQVRLCRNGAFAHNAQLTVHPAYTWLYPELLSQMARIAQDFPPAPLHLASADYQPEREEYLEQIGAEPTERTMLMSRSVWHKLRESKSALETLQLSEMLPGFQPSRKPVPSRISWLGPNPLTPLPKGVSVPDGTPESKDRPTEDPSQFQGEPPSDSYPQNGHSC</sequence>